<accession>A0A932A8Z8</accession>
<feature type="chain" id="PRO_5037526951" evidence="1">
    <location>
        <begin position="22"/>
        <end position="175"/>
    </location>
</feature>
<sequence>MRTMLAVVLFLSALVAGSQNAAPAKNAGGRTAAKKPRVADMRCEPLPPFYRSDETMVLQEKIGPNEASTTGNSFFMMPHPVKYVVVHLKPGTSDDAVYPVKIITRYIDDTIYENVMGAITPQAGTPIAWGPLETVPANVPKSKVPDILIVKVQENYALQPNAKGFTYTLSVEGCN</sequence>
<proteinExistence type="predicted"/>
<dbReference type="Proteomes" id="UP000779809">
    <property type="component" value="Unassembled WGS sequence"/>
</dbReference>
<dbReference type="EMBL" id="JACPNR010000004">
    <property type="protein sequence ID" value="MBI2677829.1"/>
    <property type="molecule type" value="Genomic_DNA"/>
</dbReference>
<evidence type="ECO:0000256" key="1">
    <source>
        <dbReference type="SAM" id="SignalP"/>
    </source>
</evidence>
<reference evidence="2" key="1">
    <citation type="submission" date="2020-07" db="EMBL/GenBank/DDBJ databases">
        <title>Huge and variable diversity of episymbiotic CPR bacteria and DPANN archaea in groundwater ecosystems.</title>
        <authorList>
            <person name="He C.Y."/>
            <person name="Keren R."/>
            <person name="Whittaker M."/>
            <person name="Farag I.F."/>
            <person name="Doudna J."/>
            <person name="Cate J.H.D."/>
            <person name="Banfield J.F."/>
        </authorList>
    </citation>
    <scope>NUCLEOTIDE SEQUENCE</scope>
    <source>
        <strain evidence="2">NC_groundwater_580_Pr5_B-0.1um_64_19</strain>
    </source>
</reference>
<keyword evidence="1" id="KW-0732">Signal</keyword>
<dbReference type="AlphaFoldDB" id="A0A932A8Z8"/>
<feature type="signal peptide" evidence="1">
    <location>
        <begin position="1"/>
        <end position="21"/>
    </location>
</feature>
<organism evidence="2 3">
    <name type="scientific">Candidatus Korobacter versatilis</name>
    <dbReference type="NCBI Taxonomy" id="658062"/>
    <lineage>
        <taxon>Bacteria</taxon>
        <taxon>Pseudomonadati</taxon>
        <taxon>Acidobacteriota</taxon>
        <taxon>Terriglobia</taxon>
        <taxon>Terriglobales</taxon>
        <taxon>Candidatus Korobacteraceae</taxon>
        <taxon>Candidatus Korobacter</taxon>
    </lineage>
</organism>
<comment type="caution">
    <text evidence="2">The sequence shown here is derived from an EMBL/GenBank/DDBJ whole genome shotgun (WGS) entry which is preliminary data.</text>
</comment>
<evidence type="ECO:0000313" key="2">
    <source>
        <dbReference type="EMBL" id="MBI2677829.1"/>
    </source>
</evidence>
<protein>
    <submittedName>
        <fullName evidence="2">Uncharacterized protein</fullName>
    </submittedName>
</protein>
<gene>
    <name evidence="2" type="ORF">HYX28_03515</name>
</gene>
<evidence type="ECO:0000313" key="3">
    <source>
        <dbReference type="Proteomes" id="UP000779809"/>
    </source>
</evidence>
<name>A0A932A8Z8_9BACT</name>